<dbReference type="SUPFAM" id="SSF46785">
    <property type="entry name" value="Winged helix' DNA-binding domain"/>
    <property type="match status" value="1"/>
</dbReference>
<dbReference type="InterPro" id="IPR008920">
    <property type="entry name" value="TF_FadR/GntR_C"/>
</dbReference>
<evidence type="ECO:0000313" key="6">
    <source>
        <dbReference type="Proteomes" id="UP000311605"/>
    </source>
</evidence>
<dbReference type="GO" id="GO:0003700">
    <property type="term" value="F:DNA-binding transcription factor activity"/>
    <property type="evidence" value="ECO:0007669"/>
    <property type="project" value="InterPro"/>
</dbReference>
<dbReference type="RefSeq" id="WP_139676466.1">
    <property type="nucleotide sequence ID" value="NZ_VDMN01000002.1"/>
</dbReference>
<dbReference type="PROSITE" id="PS50949">
    <property type="entry name" value="HTH_GNTR"/>
    <property type="match status" value="1"/>
</dbReference>
<evidence type="ECO:0000256" key="3">
    <source>
        <dbReference type="ARBA" id="ARBA00023163"/>
    </source>
</evidence>
<keyword evidence="2" id="KW-0238">DNA-binding</keyword>
<protein>
    <submittedName>
        <fullName evidence="5">FadR family transcriptional regulator</fullName>
    </submittedName>
</protein>
<reference evidence="5 6" key="1">
    <citation type="submission" date="2019-06" db="EMBL/GenBank/DDBJ databases">
        <title>The draft genome of Rhizobium smilacinae PTYR-5.</title>
        <authorList>
            <person name="Liu L."/>
            <person name="Li L."/>
            <person name="Zhang X."/>
        </authorList>
    </citation>
    <scope>NUCLEOTIDE SEQUENCE [LARGE SCALE GENOMIC DNA]</scope>
    <source>
        <strain evidence="5 6">PTYR-5</strain>
    </source>
</reference>
<dbReference type="InterPro" id="IPR036388">
    <property type="entry name" value="WH-like_DNA-bd_sf"/>
</dbReference>
<dbReference type="InterPro" id="IPR011711">
    <property type="entry name" value="GntR_C"/>
</dbReference>
<dbReference type="Gene3D" id="1.20.120.530">
    <property type="entry name" value="GntR ligand-binding domain-like"/>
    <property type="match status" value="1"/>
</dbReference>
<dbReference type="Pfam" id="PF00392">
    <property type="entry name" value="GntR"/>
    <property type="match status" value="1"/>
</dbReference>
<evidence type="ECO:0000259" key="4">
    <source>
        <dbReference type="PROSITE" id="PS50949"/>
    </source>
</evidence>
<dbReference type="PANTHER" id="PTHR43537">
    <property type="entry name" value="TRANSCRIPTIONAL REGULATOR, GNTR FAMILY"/>
    <property type="match status" value="1"/>
</dbReference>
<feature type="domain" description="HTH gntR-type" evidence="4">
    <location>
        <begin position="29"/>
        <end position="99"/>
    </location>
</feature>
<evidence type="ECO:0000313" key="5">
    <source>
        <dbReference type="EMBL" id="TNM63558.1"/>
    </source>
</evidence>
<evidence type="ECO:0000256" key="1">
    <source>
        <dbReference type="ARBA" id="ARBA00023015"/>
    </source>
</evidence>
<dbReference type="PANTHER" id="PTHR43537:SF5">
    <property type="entry name" value="UXU OPERON TRANSCRIPTIONAL REGULATOR"/>
    <property type="match status" value="1"/>
</dbReference>
<keyword evidence="6" id="KW-1185">Reference proteome</keyword>
<keyword evidence="1" id="KW-0805">Transcription regulation</keyword>
<gene>
    <name evidence="5" type="ORF">FHP24_12185</name>
</gene>
<dbReference type="OrthoDB" id="5450856at2"/>
<name>A0A5C4XJS4_9HYPH</name>
<dbReference type="SUPFAM" id="SSF48008">
    <property type="entry name" value="GntR ligand-binding domain-like"/>
    <property type="match status" value="1"/>
</dbReference>
<keyword evidence="3" id="KW-0804">Transcription</keyword>
<dbReference type="CDD" id="cd07377">
    <property type="entry name" value="WHTH_GntR"/>
    <property type="match status" value="1"/>
</dbReference>
<dbReference type="InterPro" id="IPR000524">
    <property type="entry name" value="Tscrpt_reg_HTH_GntR"/>
</dbReference>
<organism evidence="5 6">
    <name type="scientific">Aliirhizobium smilacinae</name>
    <dbReference type="NCBI Taxonomy" id="1395944"/>
    <lineage>
        <taxon>Bacteria</taxon>
        <taxon>Pseudomonadati</taxon>
        <taxon>Pseudomonadota</taxon>
        <taxon>Alphaproteobacteria</taxon>
        <taxon>Hyphomicrobiales</taxon>
        <taxon>Rhizobiaceae</taxon>
        <taxon>Aliirhizobium</taxon>
    </lineage>
</organism>
<dbReference type="PRINTS" id="PR00035">
    <property type="entry name" value="HTHGNTR"/>
</dbReference>
<accession>A0A5C4XJS4</accession>
<dbReference type="GO" id="GO:0003677">
    <property type="term" value="F:DNA binding"/>
    <property type="evidence" value="ECO:0007669"/>
    <property type="project" value="UniProtKB-KW"/>
</dbReference>
<dbReference type="Proteomes" id="UP000311605">
    <property type="component" value="Unassembled WGS sequence"/>
</dbReference>
<evidence type="ECO:0000256" key="2">
    <source>
        <dbReference type="ARBA" id="ARBA00023125"/>
    </source>
</evidence>
<dbReference type="InterPro" id="IPR036390">
    <property type="entry name" value="WH_DNA-bd_sf"/>
</dbReference>
<dbReference type="SMART" id="SM00895">
    <property type="entry name" value="FCD"/>
    <property type="match status" value="1"/>
</dbReference>
<proteinExistence type="predicted"/>
<comment type="caution">
    <text evidence="5">The sequence shown here is derived from an EMBL/GenBank/DDBJ whole genome shotgun (WGS) entry which is preliminary data.</text>
</comment>
<sequence>MMRANKSETVATRLEDNSPTRMFAPIRVHRTFEAVVERIVDAIDAQGLRQGDRLPNESEMAKMLEISRPTLRQAFRILENSGVLQIKAGQSGGVFVAADIIPFDVVGKNIASEVMHIEEVISSRRLLEPLVYHLAAENATEQQFAQIQETIELVRHHRHDPRIVQQADGMFHRRVAHACGNQMLLSTMTTIYRQLAPLRGALRRDADRADHIIDVHTRQLEAMRRKDHAGLESILDETFIDLEEEYGVKRKFSIRWHSGE</sequence>
<dbReference type="SMART" id="SM00345">
    <property type="entry name" value="HTH_GNTR"/>
    <property type="match status" value="1"/>
</dbReference>
<dbReference type="Gene3D" id="1.10.10.10">
    <property type="entry name" value="Winged helix-like DNA-binding domain superfamily/Winged helix DNA-binding domain"/>
    <property type="match status" value="1"/>
</dbReference>
<dbReference type="Pfam" id="PF07729">
    <property type="entry name" value="FCD"/>
    <property type="match status" value="1"/>
</dbReference>
<dbReference type="AlphaFoldDB" id="A0A5C4XJS4"/>
<dbReference type="EMBL" id="VDMN01000002">
    <property type="protein sequence ID" value="TNM63558.1"/>
    <property type="molecule type" value="Genomic_DNA"/>
</dbReference>